<dbReference type="InterPro" id="IPR006137">
    <property type="entry name" value="NADH_UbQ_OxRdtase-like_20kDa"/>
</dbReference>
<dbReference type="NCBIfam" id="TIGR01957">
    <property type="entry name" value="nuoB_fam"/>
    <property type="match status" value="1"/>
</dbReference>
<dbReference type="Pfam" id="PF01058">
    <property type="entry name" value="Oxidored_q6"/>
    <property type="match status" value="1"/>
</dbReference>
<dbReference type="Proteomes" id="UP000183404">
    <property type="component" value="Unassembled WGS sequence"/>
</dbReference>
<evidence type="ECO:0000256" key="1">
    <source>
        <dbReference type="ARBA" id="ARBA00009173"/>
    </source>
</evidence>
<dbReference type="NCBIfam" id="NF005012">
    <property type="entry name" value="PRK06411.1"/>
    <property type="match status" value="1"/>
</dbReference>
<keyword evidence="4" id="KW-0479">Metal-binding</keyword>
<evidence type="ECO:0000313" key="7">
    <source>
        <dbReference type="Proteomes" id="UP000183404"/>
    </source>
</evidence>
<evidence type="ECO:0000259" key="5">
    <source>
        <dbReference type="Pfam" id="PF01058"/>
    </source>
</evidence>
<keyword evidence="4" id="KW-0408">Iron</keyword>
<protein>
    <submittedName>
        <fullName evidence="6">NADH-quinone oxidoreductase subunit B</fullName>
    </submittedName>
</protein>
<evidence type="ECO:0000313" key="6">
    <source>
        <dbReference type="EMBL" id="SDG29366.1"/>
    </source>
</evidence>
<dbReference type="PANTHER" id="PTHR11995">
    <property type="entry name" value="NADH DEHYDROGENASE"/>
    <property type="match status" value="1"/>
</dbReference>
<dbReference type="GO" id="GO:0015990">
    <property type="term" value="P:electron transport coupled proton transport"/>
    <property type="evidence" value="ECO:0007669"/>
    <property type="project" value="TreeGrafter"/>
</dbReference>
<dbReference type="SUPFAM" id="SSF56770">
    <property type="entry name" value="HydA/Nqo6-like"/>
    <property type="match status" value="1"/>
</dbReference>
<proteinExistence type="inferred from homology"/>
<keyword evidence="3" id="KW-0874">Quinone</keyword>
<dbReference type="Gene3D" id="3.40.50.12280">
    <property type="match status" value="1"/>
</dbReference>
<dbReference type="GO" id="GO:0045271">
    <property type="term" value="C:respiratory chain complex I"/>
    <property type="evidence" value="ECO:0007669"/>
    <property type="project" value="TreeGrafter"/>
</dbReference>
<dbReference type="AlphaFoldDB" id="A0A1I2AF37"/>
<dbReference type="GO" id="GO:0051539">
    <property type="term" value="F:4 iron, 4 sulfur cluster binding"/>
    <property type="evidence" value="ECO:0007669"/>
    <property type="project" value="UniProtKB-KW"/>
</dbReference>
<gene>
    <name evidence="6" type="ORF">SAMN04244560_02090</name>
</gene>
<keyword evidence="4" id="KW-0520">NAD</keyword>
<evidence type="ECO:0000256" key="4">
    <source>
        <dbReference type="RuleBase" id="RU004464"/>
    </source>
</evidence>
<accession>A0A1I2AF37</accession>
<keyword evidence="4" id="KW-0411">Iron-sulfur</keyword>
<keyword evidence="2 4" id="KW-0004">4Fe-4S</keyword>
<dbReference type="PANTHER" id="PTHR11995:SF14">
    <property type="entry name" value="NADH DEHYDROGENASE [UBIQUINONE] IRON-SULFUR PROTEIN 7, MITOCHONDRIAL"/>
    <property type="match status" value="1"/>
</dbReference>
<organism evidence="6 7">
    <name type="scientific">Thermoanaerobacter thermohydrosulfuricus</name>
    <name type="common">Clostridium thermohydrosulfuricum</name>
    <dbReference type="NCBI Taxonomy" id="1516"/>
    <lineage>
        <taxon>Bacteria</taxon>
        <taxon>Bacillati</taxon>
        <taxon>Bacillota</taxon>
        <taxon>Clostridia</taxon>
        <taxon>Thermoanaerobacterales</taxon>
        <taxon>Thermoanaerobacteraceae</taxon>
        <taxon>Thermoanaerobacter</taxon>
    </lineage>
</organism>
<evidence type="ECO:0000256" key="3">
    <source>
        <dbReference type="ARBA" id="ARBA00022719"/>
    </source>
</evidence>
<evidence type="ECO:0000256" key="2">
    <source>
        <dbReference type="ARBA" id="ARBA00022485"/>
    </source>
</evidence>
<sequence>MEDLKANDKRSYIDNLIDFFRKRSIWMLHYCTGCGAVELPPSMTSRWDIERFGIVPMATPRQADVLLVTGYVSLKTLKRIIKIYEQMPEPKWVLAFGSCTVNGGIYWDSYNTITNLAEYIPVDITVSGCMPRPEAVIDALQTLMEMIQSGEGGAYKKYKENYEYYKKNQDRVLRKTAPILGSSETESIYQEKEGNYET</sequence>
<dbReference type="InterPro" id="IPR006138">
    <property type="entry name" value="NADH_UQ_OxRdtase_20Kd_su"/>
</dbReference>
<reference evidence="6 7" key="1">
    <citation type="submission" date="2016-10" db="EMBL/GenBank/DDBJ databases">
        <authorList>
            <person name="de Groot N.N."/>
        </authorList>
    </citation>
    <scope>NUCLEOTIDE SEQUENCE [LARGE SCALE GENOMIC DNA]</scope>
    <source>
        <strain evidence="6 7">DSM 569</strain>
    </source>
</reference>
<dbReference type="GO" id="GO:0009060">
    <property type="term" value="P:aerobic respiration"/>
    <property type="evidence" value="ECO:0007669"/>
    <property type="project" value="TreeGrafter"/>
</dbReference>
<dbReference type="GO" id="GO:0048038">
    <property type="term" value="F:quinone binding"/>
    <property type="evidence" value="ECO:0007669"/>
    <property type="project" value="UniProtKB-KW"/>
</dbReference>
<dbReference type="RefSeq" id="WP_003869956.1">
    <property type="nucleotide sequence ID" value="NZ_FNBS01000059.1"/>
</dbReference>
<name>A0A1I2AF37_THETY</name>
<dbReference type="GO" id="GO:0008137">
    <property type="term" value="F:NADH dehydrogenase (ubiquinone) activity"/>
    <property type="evidence" value="ECO:0007669"/>
    <property type="project" value="InterPro"/>
</dbReference>
<comment type="similarity">
    <text evidence="1 4">Belongs to the complex I 20 kDa subunit family.</text>
</comment>
<feature type="domain" description="NADH:ubiquinone oxidoreductase-like 20kDa subunit" evidence="5">
    <location>
        <begin position="31"/>
        <end position="142"/>
    </location>
</feature>
<dbReference type="EMBL" id="FNBS01000059">
    <property type="protein sequence ID" value="SDG29366.1"/>
    <property type="molecule type" value="Genomic_DNA"/>
</dbReference>
<dbReference type="GO" id="GO:0046872">
    <property type="term" value="F:metal ion binding"/>
    <property type="evidence" value="ECO:0007669"/>
    <property type="project" value="UniProtKB-KW"/>
</dbReference>